<dbReference type="PANTHER" id="PTHR38134">
    <property type="entry name" value="SLR1395 PROTEIN"/>
    <property type="match status" value="1"/>
</dbReference>
<dbReference type="EMBL" id="JFHU01000126">
    <property type="protein sequence ID" value="EXX88420.1"/>
    <property type="molecule type" value="Genomic_DNA"/>
</dbReference>
<name>A0A9W5W7L8_9BACL</name>
<evidence type="ECO:0008006" key="3">
    <source>
        <dbReference type="Google" id="ProtNLM"/>
    </source>
</evidence>
<dbReference type="SUPFAM" id="SSF53756">
    <property type="entry name" value="UDP-Glycosyltransferase/glycogen phosphorylase"/>
    <property type="match status" value="1"/>
</dbReference>
<protein>
    <recommendedName>
        <fullName evidence="3">Glycosyl transferase family 28 C-terminal domain-containing protein</fullName>
    </recommendedName>
</protein>
<sequence>MFPHFIEMEYRFMRQERIDLVITDISPIACAAAKLAGIVSVGISNFTWYTAYRDLLDEPLLEPLYQAYGQMDCFISLAGAQEPLWGRKEHTQAGFFCRCPEPREIERLKSLMKTDGVEAIVFFALGMSIQVEDLTEMAMWDDESCLFVVSSNMAIDRKNVLRIPEDYTESQNYLAASDLVITKPGWGTISEAVGLVKPLVLLDRGVFPEDRSTAAALEGRHPYLHMEWERLKTIRIKEALSVLTDIDVNLASGNASQINLQQITNYLFGLLDHRERSLAMERGESCQSEFPKGESC</sequence>
<dbReference type="Gene3D" id="3.40.50.2000">
    <property type="entry name" value="Glycogen Phosphorylase B"/>
    <property type="match status" value="1"/>
</dbReference>
<evidence type="ECO:0000313" key="1">
    <source>
        <dbReference type="EMBL" id="EXX88420.1"/>
    </source>
</evidence>
<evidence type="ECO:0000313" key="2">
    <source>
        <dbReference type="Proteomes" id="UP000053750"/>
    </source>
</evidence>
<dbReference type="InterPro" id="IPR053205">
    <property type="entry name" value="GHMP_kinase_L-arabinokinase"/>
</dbReference>
<accession>A0A9W5W7L8</accession>
<organism evidence="1 2">
    <name type="scientific">Paenibacillus darwinianus</name>
    <dbReference type="NCBI Taxonomy" id="1380763"/>
    <lineage>
        <taxon>Bacteria</taxon>
        <taxon>Bacillati</taxon>
        <taxon>Bacillota</taxon>
        <taxon>Bacilli</taxon>
        <taxon>Bacillales</taxon>
        <taxon>Paenibacillaceae</taxon>
        <taxon>Paenibacillus</taxon>
    </lineage>
</organism>
<dbReference type="AlphaFoldDB" id="A0A9W5W7L8"/>
<dbReference type="Proteomes" id="UP000053750">
    <property type="component" value="Unassembled WGS sequence"/>
</dbReference>
<comment type="caution">
    <text evidence="1">The sequence shown here is derived from an EMBL/GenBank/DDBJ whole genome shotgun (WGS) entry which is preliminary data.</text>
</comment>
<reference evidence="1 2" key="1">
    <citation type="submission" date="2014-02" db="EMBL/GenBank/DDBJ databases">
        <title>Genome sequence of Paenibacillus darwinianus reveals adaptive mechanisms for survival in Antarctic soils.</title>
        <authorList>
            <person name="Dsouza M."/>
            <person name="Taylor M.W."/>
            <person name="Turner S.J."/>
            <person name="Aislabie J."/>
        </authorList>
    </citation>
    <scope>NUCLEOTIDE SEQUENCE [LARGE SCALE GENOMIC DNA]</scope>
    <source>
        <strain evidence="1 2">CE1</strain>
    </source>
</reference>
<gene>
    <name evidence="1" type="ORF">BG53_01985</name>
</gene>
<proteinExistence type="predicted"/>
<dbReference type="PANTHER" id="PTHR38134:SF2">
    <property type="entry name" value="GALACTOKINASE"/>
    <property type="match status" value="1"/>
</dbReference>
<keyword evidence="2" id="KW-1185">Reference proteome</keyword>